<evidence type="ECO:0000256" key="3">
    <source>
        <dbReference type="ARBA" id="ARBA00008919"/>
    </source>
</evidence>
<evidence type="ECO:0000256" key="16">
    <source>
        <dbReference type="ARBA" id="ARBA00036053"/>
    </source>
</evidence>
<dbReference type="EC" id="2.4.1.-" evidence="24"/>
<dbReference type="InterPro" id="IPR055270">
    <property type="entry name" value="Glyco_tran_10_C"/>
</dbReference>
<comment type="subcellular location">
    <subcellularLocation>
        <location evidence="24">Golgi apparatus</location>
        <location evidence="24">Golgi stack membrane</location>
        <topology evidence="24">Single-pass type II membrane protein</topology>
    </subcellularLocation>
    <subcellularLocation>
        <location evidence="21">Golgi apparatus</location>
        <location evidence="21">trans-Golgi network membrane</location>
        <topology evidence="21">Single-pass type II membrane protein</topology>
    </subcellularLocation>
</comment>
<dbReference type="AlphaFoldDB" id="A0A8B9HYW0"/>
<evidence type="ECO:0000256" key="7">
    <source>
        <dbReference type="ARBA" id="ARBA00022692"/>
    </source>
</evidence>
<dbReference type="GO" id="GO:0032580">
    <property type="term" value="C:Golgi cisterna membrane"/>
    <property type="evidence" value="ECO:0007669"/>
    <property type="project" value="UniProtKB-SubCell"/>
</dbReference>
<dbReference type="Proteomes" id="UP000694621">
    <property type="component" value="Unplaced"/>
</dbReference>
<dbReference type="Ensembl" id="ENSAMXT00005021686.1">
    <property type="protein sequence ID" value="ENSAMXP00005019617.1"/>
    <property type="gene ID" value="ENSAMXG00005010177.1"/>
</dbReference>
<dbReference type="GO" id="GO:0006629">
    <property type="term" value="P:lipid metabolic process"/>
    <property type="evidence" value="ECO:0007669"/>
    <property type="project" value="UniProtKB-KW"/>
</dbReference>
<feature type="domain" description="Fucosyltransferase C-terminal" evidence="25">
    <location>
        <begin position="172"/>
        <end position="345"/>
    </location>
</feature>
<name>A0A8B9HYW0_ASTMX</name>
<dbReference type="Gene3D" id="3.40.50.11660">
    <property type="entry name" value="Glycosyl transferase family 10, C-terminal domain"/>
    <property type="match status" value="1"/>
</dbReference>
<keyword evidence="14" id="KW-0325">Glycoprotein</keyword>
<keyword evidence="7 24" id="KW-0812">Transmembrane</keyword>
<dbReference type="Proteomes" id="UP000752171">
    <property type="component" value="Unassembled WGS sequence"/>
</dbReference>
<evidence type="ECO:0000256" key="17">
    <source>
        <dbReference type="ARBA" id="ARBA00036234"/>
    </source>
</evidence>
<gene>
    <name evidence="27" type="primary">FUT9</name>
    <name evidence="27" type="ORF">AMEX_G4513</name>
</gene>
<dbReference type="Pfam" id="PF00852">
    <property type="entry name" value="Glyco_transf_10"/>
    <property type="match status" value="1"/>
</dbReference>
<evidence type="ECO:0000256" key="2">
    <source>
        <dbReference type="ARBA" id="ARBA00004934"/>
    </source>
</evidence>
<comment type="catalytic activity">
    <reaction evidence="17">
        <text>an alpha-Neu5Ac-(2-&gt;3)-beta-D-Gal-(1-&gt;4)-beta-D-GlcNAc-(1-&gt;3)-beta-D-Gal-(1-&gt;4)-beta-D-GlcNAc derivative + GDP-beta-L-fucose = an alpha-Neu5Ac-(2-&gt;3)-beta-D-Gal-(1-&gt;4)-beta-D-GlcNAc-(1-&gt;3)-beta-D-Gal-(1-&gt;4)-[alpha-L-Fuc-(1-&gt;3)]-beta-D-GlcNAc derivative + GDP + H(+)</text>
        <dbReference type="Rhea" id="RHEA:68044"/>
        <dbReference type="ChEBI" id="CHEBI:15378"/>
        <dbReference type="ChEBI" id="CHEBI:57273"/>
        <dbReference type="ChEBI" id="CHEBI:58189"/>
        <dbReference type="ChEBI" id="CHEBI:145343"/>
        <dbReference type="ChEBI" id="CHEBI:176900"/>
    </reaction>
    <physiologicalReaction direction="left-to-right" evidence="17">
        <dbReference type="Rhea" id="RHEA:68045"/>
    </physiologicalReaction>
</comment>
<sequence length="364" mass="42804">MASEPGRSFPRLLRFIVLLLAALLAGSLYYTPSFHCPAKRLQPVQTDPLPTLVLVWLWPFNKTFDLNLCQSRFNVEGCLLTADRNLYDKADAVLVHHRDIALDLSNLPKSPRPPHQKWIWMNSESPSNTEWIPGLDKLFNVSLSYRKDGDISLPYGRVIPLEKELEEDYKPPEKDKIVCWIVSNYNPDHKRTHYYQELQKYIQVNIYGDYFERHVSEEEYREIVASCKFYLSFENSVHKDYITEKLFNALALGAVPVVFGPSRKNYERFVPSDAFIHVEDFTSMRALAKHLYRVNDNEVLYHSYFRWRRQFEAVTTSFPEENACRSCEYVQRNREHQVLTDLHQWFWDGSEGPGMLSLMYNTLQ</sequence>
<evidence type="ECO:0000256" key="15">
    <source>
        <dbReference type="ARBA" id="ARBA00029329"/>
    </source>
</evidence>
<evidence type="ECO:0000313" key="29">
    <source>
        <dbReference type="Proteomes" id="UP000694621"/>
    </source>
</evidence>
<comment type="catalytic activity">
    <reaction evidence="18">
        <text>alpha-N-glycoloylneuraminosyl-(2-&gt;3)-beta-D-galactosyl-(1-&gt;4)-N-acetyl-beta-D-glucosaminyl-(1-&gt;3)-beta-D-galactosyl-(1-&gt;4)-N-acetyl-beta-D-glucosaminyl-(1-&gt;3)-beta-D-galactosyl-(1-&gt;4)-beta-D-glucosyl-(1&lt;-&gt;1')-ceramide + GDP-beta-L-fucose = alpha-N-glycoloylneuraminosyl-(2-&gt;3)-beta-D-galactosyl-(1-&gt;4)-N-acetyl-beta-D-glucosaminyl-(1-&gt;3)-beta-D-galactosyl-(1-&gt;4)-[alpha-L-fucosyl-(1-&gt;3)]-N-acetyl-beta-D-glucosaminyl-(1-&gt;3)-beta-D-galactosyl-(1-&gt;4)-beta-D-glucosyl-(1&lt;-&gt;1')-ceramide + GDP + H(+)</text>
        <dbReference type="Rhea" id="RHEA:48388"/>
        <dbReference type="ChEBI" id="CHEBI:15378"/>
        <dbReference type="ChEBI" id="CHEBI:57273"/>
        <dbReference type="ChEBI" id="CHEBI:58189"/>
        <dbReference type="ChEBI" id="CHEBI:90383"/>
        <dbReference type="ChEBI" id="CHEBI:90384"/>
    </reaction>
    <physiologicalReaction direction="left-to-right" evidence="18">
        <dbReference type="Rhea" id="RHEA:48389"/>
    </physiologicalReaction>
</comment>
<evidence type="ECO:0000256" key="20">
    <source>
        <dbReference type="ARBA" id="ARBA00036757"/>
    </source>
</evidence>
<evidence type="ECO:0000256" key="11">
    <source>
        <dbReference type="ARBA" id="ARBA00023098"/>
    </source>
</evidence>
<comment type="similarity">
    <text evidence="3 24">Belongs to the glycosyltransferase 10 family.</text>
</comment>
<evidence type="ECO:0000256" key="22">
    <source>
        <dbReference type="ARBA" id="ARBA00043828"/>
    </source>
</evidence>
<dbReference type="InterPro" id="IPR038577">
    <property type="entry name" value="GT10-like_C_sf"/>
</dbReference>
<evidence type="ECO:0000256" key="1">
    <source>
        <dbReference type="ARBA" id="ARBA00004922"/>
    </source>
</evidence>
<keyword evidence="8" id="KW-0735">Signal-anchor</keyword>
<keyword evidence="6 24" id="KW-0808">Transferase</keyword>
<comment type="catalytic activity">
    <reaction evidence="16">
        <text>alpha-D-galactosyl-(1-&gt;3)-beta-D-galactosyl-(1-&gt;4)-N-acetyl-beta-D-glucosaminyl-(1-&gt;3)-beta-D-galactosyl-(1-&gt;4)-beta-D-glucosyl-(1&lt;-&gt;1')-ceramide + GDP-beta-L-fucose = a neolactoside IV(3)-alpha-Gal,III(3)-alpha-Fuc-nLc4Cer + GDP + H(+)</text>
        <dbReference type="Rhea" id="RHEA:48380"/>
        <dbReference type="ChEBI" id="CHEBI:15378"/>
        <dbReference type="ChEBI" id="CHEBI:57273"/>
        <dbReference type="ChEBI" id="CHEBI:58189"/>
        <dbReference type="ChEBI" id="CHEBI:90380"/>
        <dbReference type="ChEBI" id="CHEBI:90381"/>
    </reaction>
    <physiologicalReaction direction="left-to-right" evidence="16">
        <dbReference type="Rhea" id="RHEA:48381"/>
    </physiologicalReaction>
</comment>
<evidence type="ECO:0000256" key="10">
    <source>
        <dbReference type="ARBA" id="ARBA00023034"/>
    </source>
</evidence>
<organism evidence="28 29">
    <name type="scientific">Astyanax mexicanus</name>
    <name type="common">Blind cave fish</name>
    <name type="synonym">Astyanax fasciatus mexicanus</name>
    <dbReference type="NCBI Taxonomy" id="7994"/>
    <lineage>
        <taxon>Eukaryota</taxon>
        <taxon>Metazoa</taxon>
        <taxon>Chordata</taxon>
        <taxon>Craniata</taxon>
        <taxon>Vertebrata</taxon>
        <taxon>Euteleostomi</taxon>
        <taxon>Actinopterygii</taxon>
        <taxon>Neopterygii</taxon>
        <taxon>Teleostei</taxon>
        <taxon>Ostariophysi</taxon>
        <taxon>Characiformes</taxon>
        <taxon>Characoidei</taxon>
        <taxon>Acestrorhamphidae</taxon>
        <taxon>Acestrorhamphinae</taxon>
        <taxon>Astyanax</taxon>
    </lineage>
</organism>
<evidence type="ECO:0000256" key="18">
    <source>
        <dbReference type="ARBA" id="ARBA00036295"/>
    </source>
</evidence>
<comment type="pathway">
    <text evidence="2">Glycolipid biosynthesis.</text>
</comment>
<evidence type="ECO:0000259" key="26">
    <source>
        <dbReference type="Pfam" id="PF17039"/>
    </source>
</evidence>
<dbReference type="EMBL" id="JAICCE010000003">
    <property type="protein sequence ID" value="KAG9279050.1"/>
    <property type="molecule type" value="Genomic_DNA"/>
</dbReference>
<dbReference type="PANTHER" id="PTHR11929:SF10">
    <property type="entry name" value="4-GALACTOSYL-N-ACETYLGLUCOSAMINIDE 3-ALPHA-L-FUCOSYLTRANSFERASE 9"/>
    <property type="match status" value="1"/>
</dbReference>
<dbReference type="InterPro" id="IPR031481">
    <property type="entry name" value="Glyco_tran_10_N"/>
</dbReference>
<dbReference type="GO" id="GO:0017083">
    <property type="term" value="F:4-galactosyl-N-acetylglucosaminide 3-alpha-L-fucosyltransferase activity"/>
    <property type="evidence" value="ECO:0007669"/>
    <property type="project" value="UniProtKB-EC"/>
</dbReference>
<accession>A0A8B9HYW0</accession>
<evidence type="ECO:0000256" key="14">
    <source>
        <dbReference type="ARBA" id="ARBA00023180"/>
    </source>
</evidence>
<comment type="catalytic activity">
    <reaction evidence="20">
        <text>a neolactoside nLc4Cer + GDP-beta-L-fucose = a neolactoside III(3)-alpha-Fuc-nLc4Cer + GDP + H(+)</text>
        <dbReference type="Rhea" id="RHEA:48376"/>
        <dbReference type="ChEBI" id="CHEBI:15378"/>
        <dbReference type="ChEBI" id="CHEBI:57273"/>
        <dbReference type="ChEBI" id="CHEBI:58189"/>
        <dbReference type="ChEBI" id="CHEBI:90376"/>
        <dbReference type="ChEBI" id="CHEBI:90379"/>
    </reaction>
    <physiologicalReaction direction="left-to-right" evidence="20">
        <dbReference type="Rhea" id="RHEA:48377"/>
    </physiologicalReaction>
</comment>
<feature type="transmembrane region" description="Helical" evidence="24">
    <location>
        <begin position="12"/>
        <end position="30"/>
    </location>
</feature>
<dbReference type="SUPFAM" id="SSF53756">
    <property type="entry name" value="UDP-Glycosyltransferase/glycogen phosphorylase"/>
    <property type="match status" value="1"/>
</dbReference>
<comment type="catalytic activity">
    <reaction evidence="22">
        <text>beta-D-Gal-(1-&gt;4)-beta-D-GlcNAc-(1-&gt;3)-beta-D-Gal-(1-&gt;4)-D-Glc + GDP-beta-L-fucose = beta-D-Gal-(1-&gt;4)-[alpha-L-Fuc-(1-&gt;3)]-beta-D-GlcNAc-(1-&gt;3)-beta-D-Gal-(1-&gt;4)-D-Glc + GDP + H(+)</text>
        <dbReference type="Rhea" id="RHEA:77187"/>
        <dbReference type="ChEBI" id="CHEBI:15378"/>
        <dbReference type="ChEBI" id="CHEBI:57273"/>
        <dbReference type="ChEBI" id="CHEBI:58189"/>
        <dbReference type="ChEBI" id="CHEBI:60239"/>
        <dbReference type="ChEBI" id="CHEBI:61352"/>
    </reaction>
    <physiologicalReaction direction="left-to-right" evidence="22">
        <dbReference type="Rhea" id="RHEA:77188"/>
    </physiologicalReaction>
</comment>
<comment type="catalytic activity">
    <reaction evidence="15">
        <text>a beta-D-galactosyl-(1-&gt;4)-N-acetyl-beta-D-glucosaminyl derivative + GDP-beta-L-fucose = a beta-D-galactosyl-(1-&gt;4)-[alpha-L-fucosyl-(1-&gt;3)]-N-acetyl-beta-D-glucosaminyl derivative + GDP + H(+)</text>
        <dbReference type="Rhea" id="RHEA:14257"/>
        <dbReference type="ChEBI" id="CHEBI:15378"/>
        <dbReference type="ChEBI" id="CHEBI:57273"/>
        <dbReference type="ChEBI" id="CHEBI:58189"/>
        <dbReference type="ChEBI" id="CHEBI:133507"/>
        <dbReference type="ChEBI" id="CHEBI:137941"/>
        <dbReference type="EC" id="2.4.1.152"/>
    </reaction>
    <physiologicalReaction direction="left-to-right" evidence="15">
        <dbReference type="Rhea" id="RHEA:14258"/>
    </physiologicalReaction>
</comment>
<evidence type="ECO:0000256" key="6">
    <source>
        <dbReference type="ARBA" id="ARBA00022679"/>
    </source>
</evidence>
<dbReference type="OMA" id="CKACRIL"/>
<dbReference type="Pfam" id="PF17039">
    <property type="entry name" value="Glyco_tran_10_N"/>
    <property type="match status" value="1"/>
</dbReference>
<evidence type="ECO:0000256" key="12">
    <source>
        <dbReference type="ARBA" id="ARBA00023136"/>
    </source>
</evidence>
<protein>
    <recommendedName>
        <fullName evidence="24">Fucosyltransferase</fullName>
        <ecNumber evidence="24">2.4.1.-</ecNumber>
    </recommendedName>
</protein>
<keyword evidence="11" id="KW-0443">Lipid metabolism</keyword>
<feature type="domain" description="Fucosyltransferase N-terminal" evidence="26">
    <location>
        <begin position="51"/>
        <end position="156"/>
    </location>
</feature>
<reference evidence="27 30" key="1">
    <citation type="submission" date="2021-07" db="EMBL/GenBank/DDBJ databases">
        <authorList>
            <person name="Imarazene B."/>
            <person name="Zahm M."/>
            <person name="Klopp C."/>
            <person name="Cabau C."/>
            <person name="Beille S."/>
            <person name="Jouanno E."/>
            <person name="Castinel A."/>
            <person name="Lluch J."/>
            <person name="Gil L."/>
            <person name="Kuchtly C."/>
            <person name="Lopez Roques C."/>
            <person name="Donnadieu C."/>
            <person name="Parrinello H."/>
            <person name="Journot L."/>
            <person name="Du K."/>
            <person name="Schartl M."/>
            <person name="Retaux S."/>
            <person name="Guiguen Y."/>
        </authorList>
    </citation>
    <scope>NUCLEOTIDE SEQUENCE [LARGE SCALE GENOMIC DNA]</scope>
    <source>
        <strain evidence="27">Pach_M1</strain>
        <tissue evidence="27">Testis</tissue>
    </source>
</reference>
<comment type="pathway">
    <text evidence="1">Protein modification; protein glycosylation.</text>
</comment>
<keyword evidence="10 24" id="KW-0333">Golgi apparatus</keyword>
<evidence type="ECO:0000256" key="21">
    <source>
        <dbReference type="ARBA" id="ARBA00037848"/>
    </source>
</evidence>
<dbReference type="InterPro" id="IPR001503">
    <property type="entry name" value="Glyco_trans_10"/>
</dbReference>
<comment type="subunit">
    <text evidence="4">Homodimer.</text>
</comment>
<evidence type="ECO:0000313" key="27">
    <source>
        <dbReference type="EMBL" id="KAG9279050.1"/>
    </source>
</evidence>
<evidence type="ECO:0000256" key="24">
    <source>
        <dbReference type="RuleBase" id="RU003832"/>
    </source>
</evidence>
<evidence type="ECO:0000313" key="28">
    <source>
        <dbReference type="Ensembl" id="ENSAMXP00005019617.1"/>
    </source>
</evidence>
<dbReference type="PANTHER" id="PTHR11929">
    <property type="entry name" value="ALPHA- 1,3 -FUCOSYLTRANSFERASE"/>
    <property type="match status" value="1"/>
</dbReference>
<keyword evidence="9 24" id="KW-1133">Transmembrane helix</keyword>
<evidence type="ECO:0000256" key="8">
    <source>
        <dbReference type="ARBA" id="ARBA00022968"/>
    </source>
</evidence>
<reference evidence="28" key="2">
    <citation type="submission" date="2025-05" db="UniProtKB">
        <authorList>
            <consortium name="Ensembl"/>
        </authorList>
    </citation>
    <scope>IDENTIFICATION</scope>
</reference>
<dbReference type="OrthoDB" id="427096at2759"/>
<keyword evidence="13" id="KW-1015">Disulfide bond</keyword>
<evidence type="ECO:0000256" key="9">
    <source>
        <dbReference type="ARBA" id="ARBA00022989"/>
    </source>
</evidence>
<evidence type="ECO:0000256" key="4">
    <source>
        <dbReference type="ARBA" id="ARBA00011738"/>
    </source>
</evidence>
<evidence type="ECO:0000256" key="19">
    <source>
        <dbReference type="ARBA" id="ARBA00036481"/>
    </source>
</evidence>
<dbReference type="KEGG" id="amex:103039268"/>
<dbReference type="UniPathway" id="UPA00378"/>
<comment type="catalytic activity">
    <reaction evidence="23">
        <text>an alpha-L-Fuc-(1-&gt;2)-beta-D-Gal-(1-&gt;4)-beta-D-GlcNAc derivative + GDP-beta-L-fucose = an alpha-L-Fuc-(1-&gt;2)-beta-D-Gal-(1-&gt;4)-[alpha-L-Fuc-(1-&gt;3)]-beta-D-GlcNAc derivative + GDP + H(+)</text>
        <dbReference type="Rhea" id="RHEA:77191"/>
        <dbReference type="ChEBI" id="CHEBI:15378"/>
        <dbReference type="ChEBI" id="CHEBI:57273"/>
        <dbReference type="ChEBI" id="CHEBI:58189"/>
        <dbReference type="ChEBI" id="CHEBI:133510"/>
        <dbReference type="ChEBI" id="CHEBI:195560"/>
    </reaction>
    <physiologicalReaction direction="left-to-right" evidence="23">
        <dbReference type="Rhea" id="RHEA:77192"/>
    </physiologicalReaction>
</comment>
<evidence type="ECO:0000259" key="25">
    <source>
        <dbReference type="Pfam" id="PF00852"/>
    </source>
</evidence>
<evidence type="ECO:0000256" key="23">
    <source>
        <dbReference type="ARBA" id="ARBA00043838"/>
    </source>
</evidence>
<keyword evidence="5 24" id="KW-0328">Glycosyltransferase</keyword>
<comment type="catalytic activity">
    <reaction evidence="19">
        <text>an N-acetyl-alpha-neuraminyl-(2-&gt;3)-beta-D-galactosyl-(1-&gt;4)-N-acetyl-beta-D-glucosaminyl derivative + GDP-beta-L-fucose = an alpha-Neu5Ac-(2-&gt;3)-beta-D-Gal-(1-&gt;4)-[alpha-L-Fuc-(1-&gt;3)]-beta-D-GlcNAc derivative + GDP + H(+)</text>
        <dbReference type="Rhea" id="RHEA:56076"/>
        <dbReference type="ChEBI" id="CHEBI:15378"/>
        <dbReference type="ChEBI" id="CHEBI:57273"/>
        <dbReference type="ChEBI" id="CHEBI:58189"/>
        <dbReference type="ChEBI" id="CHEBI:136545"/>
        <dbReference type="ChEBI" id="CHEBI:139509"/>
    </reaction>
    <physiologicalReaction direction="left-to-right" evidence="19">
        <dbReference type="Rhea" id="RHEA:56077"/>
    </physiologicalReaction>
</comment>
<proteinExistence type="inferred from homology"/>
<evidence type="ECO:0000256" key="5">
    <source>
        <dbReference type="ARBA" id="ARBA00022676"/>
    </source>
</evidence>
<dbReference type="FunFam" id="3.40.50.11660:FF:000001">
    <property type="entry name" value="alpha-(1,3)-fucosyltransferase 9"/>
    <property type="match status" value="1"/>
</dbReference>
<evidence type="ECO:0000256" key="13">
    <source>
        <dbReference type="ARBA" id="ARBA00023157"/>
    </source>
</evidence>
<evidence type="ECO:0000313" key="30">
    <source>
        <dbReference type="Proteomes" id="UP000752171"/>
    </source>
</evidence>
<keyword evidence="12 24" id="KW-0472">Membrane</keyword>